<sequence>MHLRPFLAFPALLALAACDRTPSADPDRAPDPQAAAPAPALQEGCVLHLVDGWLAPAPPVAPVRAGYLTIHNAGSEPVEIEGVSSPAFARVELHATEESGGVSRMRRLDAIEVAPGEALELAPGGLHLMLMDPVEDGLPGTVEVVVHACGEDWAAPLPQREDAGDAGSAHRHHGH</sequence>
<evidence type="ECO:0000313" key="3">
    <source>
        <dbReference type="EMBL" id="MFC4729249.1"/>
    </source>
</evidence>
<protein>
    <submittedName>
        <fullName evidence="3">Copper chaperone PCu(A)C</fullName>
    </submittedName>
</protein>
<dbReference type="PANTHER" id="PTHR36302">
    <property type="entry name" value="BLR7088 PROTEIN"/>
    <property type="match status" value="1"/>
</dbReference>
<gene>
    <name evidence="3" type="ORF">ACFO3Q_13845</name>
</gene>
<feature type="region of interest" description="Disordered" evidence="1">
    <location>
        <begin position="156"/>
        <end position="175"/>
    </location>
</feature>
<keyword evidence="4" id="KW-1185">Reference proteome</keyword>
<dbReference type="Proteomes" id="UP001595892">
    <property type="component" value="Unassembled WGS sequence"/>
</dbReference>
<dbReference type="SUPFAM" id="SSF110087">
    <property type="entry name" value="DR1885-like metal-binding protein"/>
    <property type="match status" value="1"/>
</dbReference>
<dbReference type="Gene3D" id="2.60.40.1890">
    <property type="entry name" value="PCu(A)C copper chaperone"/>
    <property type="match status" value="1"/>
</dbReference>
<name>A0ABV9NP77_9GAMM</name>
<dbReference type="EMBL" id="JBHSGG010000040">
    <property type="protein sequence ID" value="MFC4729249.1"/>
    <property type="molecule type" value="Genomic_DNA"/>
</dbReference>
<organism evidence="3 4">
    <name type="scientific">Coralloluteibacterium thermophilum</name>
    <dbReference type="NCBI Taxonomy" id="2707049"/>
    <lineage>
        <taxon>Bacteria</taxon>
        <taxon>Pseudomonadati</taxon>
        <taxon>Pseudomonadota</taxon>
        <taxon>Gammaproteobacteria</taxon>
        <taxon>Lysobacterales</taxon>
        <taxon>Lysobacteraceae</taxon>
        <taxon>Coralloluteibacterium</taxon>
    </lineage>
</organism>
<feature type="signal peptide" evidence="2">
    <location>
        <begin position="1"/>
        <end position="16"/>
    </location>
</feature>
<evidence type="ECO:0000256" key="1">
    <source>
        <dbReference type="SAM" id="MobiDB-lite"/>
    </source>
</evidence>
<dbReference type="InterPro" id="IPR007410">
    <property type="entry name" value="LpqE-like"/>
</dbReference>
<feature type="chain" id="PRO_5046674256" evidence="2">
    <location>
        <begin position="17"/>
        <end position="175"/>
    </location>
</feature>
<accession>A0ABV9NP77</accession>
<evidence type="ECO:0000256" key="2">
    <source>
        <dbReference type="SAM" id="SignalP"/>
    </source>
</evidence>
<dbReference type="PROSITE" id="PS51257">
    <property type="entry name" value="PROKAR_LIPOPROTEIN"/>
    <property type="match status" value="1"/>
</dbReference>
<keyword evidence="2" id="KW-0732">Signal</keyword>
<evidence type="ECO:0000313" key="4">
    <source>
        <dbReference type="Proteomes" id="UP001595892"/>
    </source>
</evidence>
<reference evidence="4" key="1">
    <citation type="journal article" date="2019" name="Int. J. Syst. Evol. Microbiol.">
        <title>The Global Catalogue of Microorganisms (GCM) 10K type strain sequencing project: providing services to taxonomists for standard genome sequencing and annotation.</title>
        <authorList>
            <consortium name="The Broad Institute Genomics Platform"/>
            <consortium name="The Broad Institute Genome Sequencing Center for Infectious Disease"/>
            <person name="Wu L."/>
            <person name="Ma J."/>
        </authorList>
    </citation>
    <scope>NUCLEOTIDE SEQUENCE [LARGE SCALE GENOMIC DNA]</scope>
    <source>
        <strain evidence="4">CGMCC 1.13574</strain>
    </source>
</reference>
<comment type="caution">
    <text evidence="3">The sequence shown here is derived from an EMBL/GenBank/DDBJ whole genome shotgun (WGS) entry which is preliminary data.</text>
</comment>
<dbReference type="RefSeq" id="WP_377005324.1">
    <property type="nucleotide sequence ID" value="NZ_JBHSGG010000040.1"/>
</dbReference>
<dbReference type="InterPro" id="IPR058248">
    <property type="entry name" value="Lxx211020-like"/>
</dbReference>
<dbReference type="Pfam" id="PF04314">
    <property type="entry name" value="PCuAC"/>
    <property type="match status" value="1"/>
</dbReference>
<proteinExistence type="predicted"/>
<dbReference type="PANTHER" id="PTHR36302:SF1">
    <property type="entry name" value="COPPER CHAPERONE PCU(A)C"/>
    <property type="match status" value="1"/>
</dbReference>
<dbReference type="InterPro" id="IPR036182">
    <property type="entry name" value="PCuAC_sf"/>
</dbReference>